<name>A0A8C6SE37_9GOBI</name>
<dbReference type="PANTHER" id="PTHR35541:SF1">
    <property type="entry name" value="RAD9, HUS1, RAD1-INTERACTING NUCLEAR ORPHAN PROTEIN 1"/>
    <property type="match status" value="1"/>
</dbReference>
<reference evidence="2" key="1">
    <citation type="submission" date="2025-08" db="UniProtKB">
        <authorList>
            <consortium name="Ensembl"/>
        </authorList>
    </citation>
    <scope>IDENTIFICATION</scope>
</reference>
<protein>
    <submittedName>
        <fullName evidence="2">Uncharacterized protein</fullName>
    </submittedName>
</protein>
<dbReference type="AlphaFoldDB" id="A0A8C6SE37"/>
<dbReference type="Ensembl" id="ENSNMLT00000004593.1">
    <property type="protein sequence ID" value="ENSNMLP00000004006.1"/>
    <property type="gene ID" value="ENSNMLG00000002948.1"/>
</dbReference>
<accession>A0A8C6SE37</accession>
<feature type="compositionally biased region" description="Polar residues" evidence="1">
    <location>
        <begin position="186"/>
        <end position="197"/>
    </location>
</feature>
<sequence length="336" mass="37440">MSNTKDKPKTTVFLWKTLIAGIRAIYEKVCHESHAACLDYILYVQQRVVHSGDRCTLTPRVCFVLMPRKKIQIEKHPLRFLERPAGEARVHHNVPEVRAALNPKDFFTEAHGHNGSALNSWVKPQFDTSAAAPVKRKKGKLSASVQGNFSQLSRARSVCSNRFPTLLFQTKKDHHQKQRKKVLDNRISSASNGQGFSQKAKIGTTEKGLLQNDNIISRYGNSKKATSLCQTGGNSCIPTEAPSSHAPNDCAPVDIASPLPHLVLAQIEDYSSTFSKPLHLLWSPPCTPSTTDILVPDTPERDYGVKVTWRHRKKLMQLLKAKGHLSDPEEVTNVSI</sequence>
<dbReference type="Proteomes" id="UP000694523">
    <property type="component" value="Unplaced"/>
</dbReference>
<proteinExistence type="predicted"/>
<dbReference type="InterPro" id="IPR029293">
    <property type="entry name" value="RHNO1"/>
</dbReference>
<keyword evidence="3" id="KW-1185">Reference proteome</keyword>
<dbReference type="Pfam" id="PF15319">
    <property type="entry name" value="RHINO"/>
    <property type="match status" value="1"/>
</dbReference>
<dbReference type="GO" id="GO:0005634">
    <property type="term" value="C:nucleus"/>
    <property type="evidence" value="ECO:0007669"/>
    <property type="project" value="InterPro"/>
</dbReference>
<dbReference type="GO" id="GO:0071479">
    <property type="term" value="P:cellular response to ionizing radiation"/>
    <property type="evidence" value="ECO:0007669"/>
    <property type="project" value="InterPro"/>
</dbReference>
<dbReference type="GO" id="GO:0000077">
    <property type="term" value="P:DNA damage checkpoint signaling"/>
    <property type="evidence" value="ECO:0007669"/>
    <property type="project" value="InterPro"/>
</dbReference>
<evidence type="ECO:0000313" key="2">
    <source>
        <dbReference type="Ensembl" id="ENSNMLP00000004006.1"/>
    </source>
</evidence>
<dbReference type="GO" id="GO:0000725">
    <property type="term" value="P:recombinational repair"/>
    <property type="evidence" value="ECO:0007669"/>
    <property type="project" value="TreeGrafter"/>
</dbReference>
<feature type="region of interest" description="Disordered" evidence="1">
    <location>
        <begin position="171"/>
        <end position="199"/>
    </location>
</feature>
<organism evidence="2 3">
    <name type="scientific">Neogobius melanostomus</name>
    <name type="common">round goby</name>
    <dbReference type="NCBI Taxonomy" id="47308"/>
    <lineage>
        <taxon>Eukaryota</taxon>
        <taxon>Metazoa</taxon>
        <taxon>Chordata</taxon>
        <taxon>Craniata</taxon>
        <taxon>Vertebrata</taxon>
        <taxon>Euteleostomi</taxon>
        <taxon>Actinopterygii</taxon>
        <taxon>Neopterygii</taxon>
        <taxon>Teleostei</taxon>
        <taxon>Neoteleostei</taxon>
        <taxon>Acanthomorphata</taxon>
        <taxon>Gobiaria</taxon>
        <taxon>Gobiiformes</taxon>
        <taxon>Gobioidei</taxon>
        <taxon>Gobiidae</taxon>
        <taxon>Benthophilinae</taxon>
        <taxon>Neogobiini</taxon>
        <taxon>Neogobius</taxon>
    </lineage>
</organism>
<evidence type="ECO:0000313" key="3">
    <source>
        <dbReference type="Proteomes" id="UP000694523"/>
    </source>
</evidence>
<dbReference type="PANTHER" id="PTHR35541">
    <property type="entry name" value="RAD9, HUS1, RAD1-INTERACTING NUCLEAR ORPHAN PROTEIN 1"/>
    <property type="match status" value="1"/>
</dbReference>
<evidence type="ECO:0000256" key="1">
    <source>
        <dbReference type="SAM" id="MobiDB-lite"/>
    </source>
</evidence>
<reference evidence="2" key="2">
    <citation type="submission" date="2025-09" db="UniProtKB">
        <authorList>
            <consortium name="Ensembl"/>
        </authorList>
    </citation>
    <scope>IDENTIFICATION</scope>
</reference>
<dbReference type="GO" id="GO:0005694">
    <property type="term" value="C:chromosome"/>
    <property type="evidence" value="ECO:0007669"/>
    <property type="project" value="TreeGrafter"/>
</dbReference>